<gene>
    <name evidence="1" type="ORF">KJ970_11055</name>
</gene>
<dbReference type="EMBL" id="JAHJDP010000063">
    <property type="protein sequence ID" value="MBU2691454.1"/>
    <property type="molecule type" value="Genomic_DNA"/>
</dbReference>
<comment type="caution">
    <text evidence="1">The sequence shown here is derived from an EMBL/GenBank/DDBJ whole genome shotgun (WGS) entry which is preliminary data.</text>
</comment>
<reference evidence="1" key="1">
    <citation type="submission" date="2021-05" db="EMBL/GenBank/DDBJ databases">
        <title>Energy efficiency and biological interactions define the core microbiome of deep oligotrophic groundwater.</title>
        <authorList>
            <person name="Mehrshad M."/>
            <person name="Lopez-Fernandez M."/>
            <person name="Bell E."/>
            <person name="Bernier-Latmani R."/>
            <person name="Bertilsson S."/>
            <person name="Dopson M."/>
        </authorList>
    </citation>
    <scope>NUCLEOTIDE SEQUENCE</scope>
    <source>
        <strain evidence="1">Modern_marine.mb.64</strain>
    </source>
</reference>
<name>A0A948RXK7_UNCEI</name>
<proteinExistence type="predicted"/>
<accession>A0A948RXK7</accession>
<sequence length="142" mass="16155">MTVIRAGGPTLEFKVHFSNGDKGRRRLKRGARPTPPSVKPGRVPRISRLMALAIRYDDLIRQGIVKDYADLARLGGVSRARISQIMDLLNLASELQEAILFLPRTTKGCDSIRERNVRPIAAIPLWSRHREMWEKLTAERMI</sequence>
<protein>
    <submittedName>
        <fullName evidence="1">Uncharacterized protein</fullName>
    </submittedName>
</protein>
<dbReference type="SUPFAM" id="SSF109709">
    <property type="entry name" value="KorB DNA-binding domain-like"/>
    <property type="match status" value="1"/>
</dbReference>
<organism evidence="1 2">
    <name type="scientific">Eiseniibacteriota bacterium</name>
    <dbReference type="NCBI Taxonomy" id="2212470"/>
    <lineage>
        <taxon>Bacteria</taxon>
        <taxon>Candidatus Eiseniibacteriota</taxon>
    </lineage>
</organism>
<evidence type="ECO:0000313" key="2">
    <source>
        <dbReference type="Proteomes" id="UP000777784"/>
    </source>
</evidence>
<evidence type="ECO:0000313" key="1">
    <source>
        <dbReference type="EMBL" id="MBU2691454.1"/>
    </source>
</evidence>
<dbReference type="Proteomes" id="UP000777784">
    <property type="component" value="Unassembled WGS sequence"/>
</dbReference>
<dbReference type="AlphaFoldDB" id="A0A948RXK7"/>